<keyword evidence="3" id="KW-1185">Reference proteome</keyword>
<comment type="caution">
    <text evidence="2">The sequence shown here is derived from an EMBL/GenBank/DDBJ whole genome shotgun (WGS) entry which is preliminary data.</text>
</comment>
<sequence length="226" mass="25474">MRPTAKVIALSLLAYSLISIDATAQYTQTNDMEGRAVHEYNTISMDGSPYLHPDWATGSISLSNGITYQGISIMYDQVKDVIIFKTKNNQVKELIEPVQEFSISYIKDNQKVEKTFRKGYSSEEISPNTFLEVIAQGKHTMLKKTSKNLFDRKNYSSATINREVQESSDYYIATNNKLVKVKKSKSSLLSVLSGETGNLEVYIKKNSLNLRNEEDIAKLVAYSNSL</sequence>
<feature type="signal peptide" evidence="1">
    <location>
        <begin position="1"/>
        <end position="24"/>
    </location>
</feature>
<evidence type="ECO:0000256" key="1">
    <source>
        <dbReference type="SAM" id="SignalP"/>
    </source>
</evidence>
<evidence type="ECO:0000313" key="2">
    <source>
        <dbReference type="EMBL" id="MFD1186835.1"/>
    </source>
</evidence>
<keyword evidence="1" id="KW-0732">Signal</keyword>
<evidence type="ECO:0000313" key="3">
    <source>
        <dbReference type="Proteomes" id="UP001597094"/>
    </source>
</evidence>
<feature type="chain" id="PRO_5046597278" evidence="1">
    <location>
        <begin position="25"/>
        <end position="226"/>
    </location>
</feature>
<gene>
    <name evidence="2" type="ORF">ACFQ2O_11505</name>
</gene>
<organism evidence="2 3">
    <name type="scientific">Pontibacter rugosus</name>
    <dbReference type="NCBI Taxonomy" id="1745966"/>
    <lineage>
        <taxon>Bacteria</taxon>
        <taxon>Pseudomonadati</taxon>
        <taxon>Bacteroidota</taxon>
        <taxon>Cytophagia</taxon>
        <taxon>Cytophagales</taxon>
        <taxon>Hymenobacteraceae</taxon>
        <taxon>Pontibacter</taxon>
    </lineage>
</organism>
<dbReference type="Proteomes" id="UP001597094">
    <property type="component" value="Unassembled WGS sequence"/>
</dbReference>
<accession>A0ABW3SR76</accession>
<dbReference type="RefSeq" id="WP_377527555.1">
    <property type="nucleotide sequence ID" value="NZ_JBHTLD010000096.1"/>
</dbReference>
<name>A0ABW3SR76_9BACT</name>
<proteinExistence type="predicted"/>
<protein>
    <submittedName>
        <fullName evidence="2">Uncharacterized protein</fullName>
    </submittedName>
</protein>
<reference evidence="3" key="1">
    <citation type="journal article" date="2019" name="Int. J. Syst. Evol. Microbiol.">
        <title>The Global Catalogue of Microorganisms (GCM) 10K type strain sequencing project: providing services to taxonomists for standard genome sequencing and annotation.</title>
        <authorList>
            <consortium name="The Broad Institute Genomics Platform"/>
            <consortium name="The Broad Institute Genome Sequencing Center for Infectious Disease"/>
            <person name="Wu L."/>
            <person name="Ma J."/>
        </authorList>
    </citation>
    <scope>NUCLEOTIDE SEQUENCE [LARGE SCALE GENOMIC DNA]</scope>
    <source>
        <strain evidence="3">JCM 31319</strain>
    </source>
</reference>
<dbReference type="EMBL" id="JBHTLD010000096">
    <property type="protein sequence ID" value="MFD1186835.1"/>
    <property type="molecule type" value="Genomic_DNA"/>
</dbReference>